<accession>F6DL89</accession>
<reference evidence="13 14" key="2">
    <citation type="journal article" date="2012" name="Stand. Genomic Sci.">
        <title>Complete genome sequence of the sulfate-reducing firmicute Desulfotomaculum ruminis type strain (DL(T)).</title>
        <authorList>
            <person name="Spring S."/>
            <person name="Visser M."/>
            <person name="Lu M."/>
            <person name="Copeland A."/>
            <person name="Lapidus A."/>
            <person name="Lucas S."/>
            <person name="Cheng J.F."/>
            <person name="Han C."/>
            <person name="Tapia R."/>
            <person name="Goodwin L.A."/>
            <person name="Pitluck S."/>
            <person name="Ivanova N."/>
            <person name="Land M."/>
            <person name="Hauser L."/>
            <person name="Larimer F."/>
            <person name="Rohde M."/>
            <person name="Goker M."/>
            <person name="Detter J.C."/>
            <person name="Kyrpides N.C."/>
            <person name="Woyke T."/>
            <person name="Schaap P.J."/>
            <person name="Plugge C.M."/>
            <person name="Muyzer G."/>
            <person name="Kuever J."/>
            <person name="Pereira I.A."/>
            <person name="Parshina S.N."/>
            <person name="Bernier-Latmani R."/>
            <person name="Stams A.J."/>
            <person name="Klenk H.P."/>
        </authorList>
    </citation>
    <scope>NUCLEOTIDE SEQUENCE [LARGE SCALE GENOMIC DNA]</scope>
    <source>
        <strain evidence="14">ATCC 23193 / DSM 2154 / NCIB 8452 / DL</strain>
    </source>
</reference>
<evidence type="ECO:0000259" key="10">
    <source>
        <dbReference type="PROSITE" id="PS51710"/>
    </source>
</evidence>
<dbReference type="InterPro" id="IPR014100">
    <property type="entry name" value="GTP-bd_Obg/CgtA"/>
</dbReference>
<dbReference type="NCBIfam" id="TIGR03595">
    <property type="entry name" value="Obg_CgtA_exten"/>
    <property type="match status" value="1"/>
</dbReference>
<comment type="subcellular location">
    <subcellularLocation>
        <location evidence="9">Cytoplasm</location>
    </subcellularLocation>
</comment>
<dbReference type="HOGENOM" id="CLU_011747_2_1_9"/>
<dbReference type="Pfam" id="PF01018">
    <property type="entry name" value="GTP1_OBG"/>
    <property type="match status" value="1"/>
</dbReference>
<evidence type="ECO:0000256" key="4">
    <source>
        <dbReference type="ARBA" id="ARBA00022723"/>
    </source>
</evidence>
<feature type="binding site" evidence="9">
    <location>
        <begin position="217"/>
        <end position="220"/>
    </location>
    <ligand>
        <name>GTP</name>
        <dbReference type="ChEBI" id="CHEBI:37565"/>
    </ligand>
</feature>
<dbReference type="GO" id="GO:0005737">
    <property type="term" value="C:cytoplasm"/>
    <property type="evidence" value="ECO:0007669"/>
    <property type="project" value="UniProtKB-SubCell"/>
</dbReference>
<dbReference type="SUPFAM" id="SSF82051">
    <property type="entry name" value="Obg GTP-binding protein N-terminal domain"/>
    <property type="match status" value="1"/>
</dbReference>
<evidence type="ECO:0000256" key="8">
    <source>
        <dbReference type="ARBA" id="ARBA00023134"/>
    </source>
</evidence>
<feature type="domain" description="OCT" evidence="11">
    <location>
        <begin position="352"/>
        <end position="430"/>
    </location>
</feature>
<feature type="binding site" evidence="9">
    <location>
        <begin position="195"/>
        <end position="199"/>
    </location>
    <ligand>
        <name>GTP</name>
        <dbReference type="ChEBI" id="CHEBI:37565"/>
    </ligand>
</feature>
<evidence type="ECO:0000256" key="2">
    <source>
        <dbReference type="ARBA" id="ARBA00007699"/>
    </source>
</evidence>
<dbReference type="PROSITE" id="PS51710">
    <property type="entry name" value="G_OBG"/>
    <property type="match status" value="1"/>
</dbReference>
<dbReference type="GO" id="GO:0003924">
    <property type="term" value="F:GTPase activity"/>
    <property type="evidence" value="ECO:0007669"/>
    <property type="project" value="UniProtKB-UniRule"/>
</dbReference>
<dbReference type="Gene3D" id="3.30.300.350">
    <property type="entry name" value="GTP-binding protein OBG, C-terminal domain"/>
    <property type="match status" value="1"/>
</dbReference>
<dbReference type="PROSITE" id="PS51881">
    <property type="entry name" value="OCT"/>
    <property type="match status" value="1"/>
</dbReference>
<dbReference type="FunFam" id="2.70.210.12:FF:000001">
    <property type="entry name" value="GTPase Obg"/>
    <property type="match status" value="1"/>
</dbReference>
<feature type="binding site" evidence="9">
    <location>
        <begin position="287"/>
        <end position="290"/>
    </location>
    <ligand>
        <name>GTP</name>
        <dbReference type="ChEBI" id="CHEBI:37565"/>
    </ligand>
</feature>
<gene>
    <name evidence="9" type="primary">obg</name>
    <name evidence="13" type="ordered locus">Desru_1035</name>
</gene>
<comment type="function">
    <text evidence="9">An essential GTPase which binds GTP, GDP and possibly (p)ppGpp with moderate affinity, with high nucleotide exchange rates and a fairly low GTP hydrolysis rate. Plays a role in control of the cell cycle, stress response, ribosome biogenesis and in those bacteria that undergo differentiation, in morphogenesis control.</text>
</comment>
<feature type="binding site" evidence="9">
    <location>
        <position position="197"/>
    </location>
    <ligand>
        <name>Mg(2+)</name>
        <dbReference type="ChEBI" id="CHEBI:18420"/>
    </ligand>
</feature>
<name>F6DL89_DESRL</name>
<dbReference type="NCBIfam" id="NF008955">
    <property type="entry name" value="PRK12297.1"/>
    <property type="match status" value="1"/>
</dbReference>
<dbReference type="InterPro" id="IPR031167">
    <property type="entry name" value="G_OBG"/>
</dbReference>
<dbReference type="InterPro" id="IPR027417">
    <property type="entry name" value="P-loop_NTPase"/>
</dbReference>
<dbReference type="InterPro" id="IPR006169">
    <property type="entry name" value="GTP1_OBG_dom"/>
</dbReference>
<dbReference type="Gene3D" id="3.40.50.300">
    <property type="entry name" value="P-loop containing nucleotide triphosphate hydrolases"/>
    <property type="match status" value="1"/>
</dbReference>
<dbReference type="SUPFAM" id="SSF52540">
    <property type="entry name" value="P-loop containing nucleoside triphosphate hydrolases"/>
    <property type="match status" value="1"/>
</dbReference>
<evidence type="ECO:0000256" key="6">
    <source>
        <dbReference type="ARBA" id="ARBA00022801"/>
    </source>
</evidence>
<dbReference type="Gene3D" id="2.70.210.12">
    <property type="entry name" value="GTP1/OBG domain"/>
    <property type="match status" value="1"/>
</dbReference>
<keyword evidence="3 9" id="KW-0963">Cytoplasm</keyword>
<evidence type="ECO:0000259" key="11">
    <source>
        <dbReference type="PROSITE" id="PS51881"/>
    </source>
</evidence>
<dbReference type="InterPro" id="IPR036726">
    <property type="entry name" value="GTP1_OBG_dom_sf"/>
</dbReference>
<keyword evidence="7 9" id="KW-0460">Magnesium</keyword>
<feature type="binding site" evidence="9">
    <location>
        <begin position="170"/>
        <end position="177"/>
    </location>
    <ligand>
        <name>GTP</name>
        <dbReference type="ChEBI" id="CHEBI:37565"/>
    </ligand>
</feature>
<dbReference type="GO" id="GO:0000287">
    <property type="term" value="F:magnesium ion binding"/>
    <property type="evidence" value="ECO:0007669"/>
    <property type="project" value="InterPro"/>
</dbReference>
<dbReference type="Proteomes" id="UP000009234">
    <property type="component" value="Chromosome"/>
</dbReference>
<dbReference type="NCBIfam" id="NF008956">
    <property type="entry name" value="PRK12299.1"/>
    <property type="match status" value="1"/>
</dbReference>
<dbReference type="KEGG" id="dru:Desru_1035"/>
<dbReference type="Pfam" id="PF09269">
    <property type="entry name" value="DUF1967"/>
    <property type="match status" value="1"/>
</dbReference>
<dbReference type="STRING" id="696281.Desru_1035"/>
<reference evidence="14" key="1">
    <citation type="submission" date="2011-05" db="EMBL/GenBank/DDBJ databases">
        <title>Complete sequence of Desulfotomaculum ruminis DSM 2154.</title>
        <authorList>
            <person name="Lucas S."/>
            <person name="Copeland A."/>
            <person name="Lapidus A."/>
            <person name="Cheng J.-F."/>
            <person name="Goodwin L."/>
            <person name="Pitluck S."/>
            <person name="Lu M."/>
            <person name="Detter J.C."/>
            <person name="Han C."/>
            <person name="Tapia R."/>
            <person name="Land M."/>
            <person name="Hauser L."/>
            <person name="Kyrpides N."/>
            <person name="Ivanova N."/>
            <person name="Mikhailova N."/>
            <person name="Pagani I."/>
            <person name="Stams A.J.M."/>
            <person name="Plugge C.M."/>
            <person name="Muyzer G."/>
            <person name="Kuever J."/>
            <person name="Parshina S.N."/>
            <person name="Ivanova A.E."/>
            <person name="Nazina T.N."/>
            <person name="Brambilla E."/>
            <person name="Spring S."/>
            <person name="Klenk H.-P."/>
            <person name="Woyke T."/>
        </authorList>
    </citation>
    <scope>NUCLEOTIDE SEQUENCE [LARGE SCALE GENOMIC DNA]</scope>
    <source>
        <strain evidence="14">ATCC 23193 / DSM 2154 / NCIB 8452 / DL</strain>
    </source>
</reference>
<evidence type="ECO:0000256" key="5">
    <source>
        <dbReference type="ARBA" id="ARBA00022741"/>
    </source>
</evidence>
<comment type="similarity">
    <text evidence="2 9">Belongs to the TRAFAC class OBG-HflX-like GTPase superfamily. OBG GTPase family.</text>
</comment>
<feature type="binding site" evidence="9">
    <location>
        <position position="177"/>
    </location>
    <ligand>
        <name>Mg(2+)</name>
        <dbReference type="ChEBI" id="CHEBI:18420"/>
    </ligand>
</feature>
<evidence type="ECO:0000256" key="7">
    <source>
        <dbReference type="ARBA" id="ARBA00022842"/>
    </source>
</evidence>
<evidence type="ECO:0000313" key="14">
    <source>
        <dbReference type="Proteomes" id="UP000009234"/>
    </source>
</evidence>
<dbReference type="NCBIfam" id="NF008954">
    <property type="entry name" value="PRK12296.1"/>
    <property type="match status" value="1"/>
</dbReference>
<evidence type="ECO:0000256" key="1">
    <source>
        <dbReference type="ARBA" id="ARBA00001946"/>
    </source>
</evidence>
<dbReference type="GO" id="GO:0005525">
    <property type="term" value="F:GTP binding"/>
    <property type="evidence" value="ECO:0007669"/>
    <property type="project" value="UniProtKB-UniRule"/>
</dbReference>
<keyword evidence="5 9" id="KW-0547">Nucleotide-binding</keyword>
<dbReference type="CDD" id="cd01898">
    <property type="entry name" value="Obg"/>
    <property type="match status" value="1"/>
</dbReference>
<keyword evidence="4 9" id="KW-0479">Metal-binding</keyword>
<protein>
    <recommendedName>
        <fullName evidence="9">GTPase Obg</fullName>
        <ecNumber evidence="9">3.6.5.-</ecNumber>
    </recommendedName>
    <alternativeName>
        <fullName evidence="9">GTP-binding protein Obg</fullName>
    </alternativeName>
</protein>
<evidence type="ECO:0000313" key="13">
    <source>
        <dbReference type="EMBL" id="AEG59310.1"/>
    </source>
</evidence>
<dbReference type="PANTHER" id="PTHR11702:SF31">
    <property type="entry name" value="MITOCHONDRIAL RIBOSOME-ASSOCIATED GTPASE 2"/>
    <property type="match status" value="1"/>
</dbReference>
<dbReference type="eggNOG" id="COG0536">
    <property type="taxonomic scope" value="Bacteria"/>
</dbReference>
<keyword evidence="8 9" id="KW-0342">GTP-binding</keyword>
<dbReference type="InterPro" id="IPR015349">
    <property type="entry name" value="OCT_dom"/>
</dbReference>
<dbReference type="EC" id="3.6.5.-" evidence="9"/>
<dbReference type="PROSITE" id="PS00905">
    <property type="entry name" value="GTP1_OBG"/>
    <property type="match status" value="1"/>
</dbReference>
<sequence>MGDINMFYDRAKIYVKGGDGGNGCIAMRREKYVPFGGPWGGDGGRGGDVLFKADEGLNTLVDFRYKKHFKADRGQHGMGRNMNGAAGDDLIVRVPTGTIIREAETGRIIADLVEDGQEIRIAKGGRGGRGNVRFASGVNKAPRIAEKGEPGEEFWVELELKLIADVGLIGFPNAGKSTFISMVSAAKPKVADYPFTTLAPNLGVVSVGLDHSFVLADIPGLIEGASQGVGLGHEFLRHTERTRLLVHVVDTAGTEGRDPVEDIKIINRELELYDSKLAQRPQIIAANKMDIKPQAEENLARLKEEFGDQYEIYPISSAINQGLDVIIRRVAQLLEQIPKQEPVQPDVDERLTVFSPEERYKVQRDYDGNWRITGKEIERHVAMTYLEEEESVERLQRIMRVMGLERELVDSGVKEGDIVRIGNWEFEWTQ</sequence>
<keyword evidence="6 9" id="KW-0378">Hydrolase</keyword>
<evidence type="ECO:0000259" key="12">
    <source>
        <dbReference type="PROSITE" id="PS51883"/>
    </source>
</evidence>
<feature type="domain" description="OBG-type G" evidence="10">
    <location>
        <begin position="164"/>
        <end position="335"/>
    </location>
</feature>
<dbReference type="Pfam" id="PF01926">
    <property type="entry name" value="MMR_HSR1"/>
    <property type="match status" value="1"/>
</dbReference>
<evidence type="ECO:0000256" key="9">
    <source>
        <dbReference type="HAMAP-Rule" id="MF_01454"/>
    </source>
</evidence>
<feature type="domain" description="Obg" evidence="12">
    <location>
        <begin position="5"/>
        <end position="163"/>
    </location>
</feature>
<dbReference type="PRINTS" id="PR00326">
    <property type="entry name" value="GTP1OBG"/>
</dbReference>
<dbReference type="AlphaFoldDB" id="F6DL89"/>
<feature type="binding site" evidence="9">
    <location>
        <begin position="316"/>
        <end position="318"/>
    </location>
    <ligand>
        <name>GTP</name>
        <dbReference type="ChEBI" id="CHEBI:37565"/>
    </ligand>
</feature>
<dbReference type="PROSITE" id="PS51883">
    <property type="entry name" value="OBG"/>
    <property type="match status" value="1"/>
</dbReference>
<dbReference type="InterPro" id="IPR036346">
    <property type="entry name" value="GTP-bd_prot_GTP1/OBG_C_sf"/>
</dbReference>
<dbReference type="InterPro" id="IPR045086">
    <property type="entry name" value="OBG_GTPase"/>
</dbReference>
<dbReference type="InterPro" id="IPR006074">
    <property type="entry name" value="GTP1-OBG_CS"/>
</dbReference>
<dbReference type="GO" id="GO:0042254">
    <property type="term" value="P:ribosome biogenesis"/>
    <property type="evidence" value="ECO:0007669"/>
    <property type="project" value="UniProtKB-UniRule"/>
</dbReference>
<dbReference type="NCBIfam" id="TIGR02729">
    <property type="entry name" value="Obg_CgtA"/>
    <property type="match status" value="1"/>
</dbReference>
<comment type="cofactor">
    <cofactor evidence="1 9">
        <name>Mg(2+)</name>
        <dbReference type="ChEBI" id="CHEBI:18420"/>
    </cofactor>
</comment>
<proteinExistence type="inferred from homology"/>
<organism evidence="13 14">
    <name type="scientific">Desulforamulus ruminis (strain ATCC 23193 / DSM 2154 / NCIMB 8452 / DL)</name>
    <name type="common">Desulfotomaculum ruminis</name>
    <dbReference type="NCBI Taxonomy" id="696281"/>
    <lineage>
        <taxon>Bacteria</taxon>
        <taxon>Bacillati</taxon>
        <taxon>Bacillota</taxon>
        <taxon>Clostridia</taxon>
        <taxon>Eubacteriales</taxon>
        <taxon>Peptococcaceae</taxon>
        <taxon>Desulforamulus</taxon>
    </lineage>
</organism>
<dbReference type="EMBL" id="CP002780">
    <property type="protein sequence ID" value="AEG59310.1"/>
    <property type="molecule type" value="Genomic_DNA"/>
</dbReference>
<dbReference type="SUPFAM" id="SSF102741">
    <property type="entry name" value="Obg GTP-binding protein C-terminal domain"/>
    <property type="match status" value="1"/>
</dbReference>
<dbReference type="InterPro" id="IPR006073">
    <property type="entry name" value="GTP-bd"/>
</dbReference>
<comment type="subunit">
    <text evidence="9">Monomer.</text>
</comment>
<evidence type="ECO:0000256" key="3">
    <source>
        <dbReference type="ARBA" id="ARBA00022490"/>
    </source>
</evidence>
<dbReference type="PANTHER" id="PTHR11702">
    <property type="entry name" value="DEVELOPMENTALLY REGULATED GTP-BINDING PROTEIN-RELATED"/>
    <property type="match status" value="1"/>
</dbReference>
<dbReference type="HAMAP" id="MF_01454">
    <property type="entry name" value="GTPase_Obg"/>
    <property type="match status" value="1"/>
</dbReference>
<keyword evidence="14" id="KW-1185">Reference proteome</keyword>